<keyword evidence="2" id="KW-1185">Reference proteome</keyword>
<comment type="caution">
    <text evidence="1">The sequence shown here is derived from an EMBL/GenBank/DDBJ whole genome shotgun (WGS) entry which is preliminary data.</text>
</comment>
<gene>
    <name evidence="1" type="ORF">EPI10_023308</name>
</gene>
<protein>
    <submittedName>
        <fullName evidence="1">Uncharacterized protein</fullName>
    </submittedName>
</protein>
<dbReference type="EMBL" id="SMMG02000005">
    <property type="protein sequence ID" value="KAA3472885.1"/>
    <property type="molecule type" value="Genomic_DNA"/>
</dbReference>
<evidence type="ECO:0000313" key="2">
    <source>
        <dbReference type="Proteomes" id="UP000325315"/>
    </source>
</evidence>
<dbReference type="Proteomes" id="UP000325315">
    <property type="component" value="Unassembled WGS sequence"/>
</dbReference>
<sequence>MEIIQRLSKEVGEDNVMIGGVSELFFWNVQGCGHLRFYMISICKVGSIIAKLGFNNSFRVEAASFTGGFCILWNNDIGVKILNAHS</sequence>
<accession>A0A5B6VV60</accession>
<dbReference type="OrthoDB" id="1002478at2759"/>
<reference evidence="2" key="1">
    <citation type="journal article" date="2019" name="Plant Biotechnol. J.">
        <title>Genome sequencing of the Australian wild diploid species Gossypium australe highlights disease resistance and delayed gland morphogenesis.</title>
        <authorList>
            <person name="Cai Y."/>
            <person name="Cai X."/>
            <person name="Wang Q."/>
            <person name="Wang P."/>
            <person name="Zhang Y."/>
            <person name="Cai C."/>
            <person name="Xu Y."/>
            <person name="Wang K."/>
            <person name="Zhou Z."/>
            <person name="Wang C."/>
            <person name="Geng S."/>
            <person name="Li B."/>
            <person name="Dong Q."/>
            <person name="Hou Y."/>
            <person name="Wang H."/>
            <person name="Ai P."/>
            <person name="Liu Z."/>
            <person name="Yi F."/>
            <person name="Sun M."/>
            <person name="An G."/>
            <person name="Cheng J."/>
            <person name="Zhang Y."/>
            <person name="Shi Q."/>
            <person name="Xie Y."/>
            <person name="Shi X."/>
            <person name="Chang Y."/>
            <person name="Huang F."/>
            <person name="Chen Y."/>
            <person name="Hong S."/>
            <person name="Mi L."/>
            <person name="Sun Q."/>
            <person name="Zhang L."/>
            <person name="Zhou B."/>
            <person name="Peng R."/>
            <person name="Zhang X."/>
            <person name="Liu F."/>
        </authorList>
    </citation>
    <scope>NUCLEOTIDE SEQUENCE [LARGE SCALE GENOMIC DNA]</scope>
    <source>
        <strain evidence="2">cv. PA1801</strain>
    </source>
</reference>
<proteinExistence type="predicted"/>
<evidence type="ECO:0000313" key="1">
    <source>
        <dbReference type="EMBL" id="KAA3472885.1"/>
    </source>
</evidence>
<organism evidence="1 2">
    <name type="scientific">Gossypium australe</name>
    <dbReference type="NCBI Taxonomy" id="47621"/>
    <lineage>
        <taxon>Eukaryota</taxon>
        <taxon>Viridiplantae</taxon>
        <taxon>Streptophyta</taxon>
        <taxon>Embryophyta</taxon>
        <taxon>Tracheophyta</taxon>
        <taxon>Spermatophyta</taxon>
        <taxon>Magnoliopsida</taxon>
        <taxon>eudicotyledons</taxon>
        <taxon>Gunneridae</taxon>
        <taxon>Pentapetalae</taxon>
        <taxon>rosids</taxon>
        <taxon>malvids</taxon>
        <taxon>Malvales</taxon>
        <taxon>Malvaceae</taxon>
        <taxon>Malvoideae</taxon>
        <taxon>Gossypium</taxon>
    </lineage>
</organism>
<name>A0A5B6VV60_9ROSI</name>
<dbReference type="AlphaFoldDB" id="A0A5B6VV60"/>